<dbReference type="CDD" id="cd16332">
    <property type="entry name" value="Prp-like"/>
    <property type="match status" value="1"/>
</dbReference>
<evidence type="ECO:0000256" key="4">
    <source>
        <dbReference type="ARBA" id="ARBA00022807"/>
    </source>
</evidence>
<dbReference type="AlphaFoldDB" id="A0A4R2LKW0"/>
<evidence type="ECO:0000256" key="5">
    <source>
        <dbReference type="ARBA" id="ARBA00044503"/>
    </source>
</evidence>
<accession>A0A4R2LKW0</accession>
<dbReference type="InterPro" id="IPR036764">
    <property type="entry name" value="Peptidase_Prp_sf"/>
</dbReference>
<comment type="caution">
    <text evidence="7">The sequence shown here is derived from an EMBL/GenBank/DDBJ whole genome shotgun (WGS) entry which is preliminary data.</text>
</comment>
<gene>
    <name evidence="7" type="ORF">EV212_10134</name>
</gene>
<evidence type="ECO:0000256" key="3">
    <source>
        <dbReference type="ARBA" id="ARBA00022801"/>
    </source>
</evidence>
<reference evidence="7 8" key="1">
    <citation type="submission" date="2019-03" db="EMBL/GenBank/DDBJ databases">
        <title>Genomic Encyclopedia of Type Strains, Phase IV (KMG-IV): sequencing the most valuable type-strain genomes for metagenomic binning, comparative biology and taxonomic classification.</title>
        <authorList>
            <person name="Goeker M."/>
        </authorList>
    </citation>
    <scope>NUCLEOTIDE SEQUENCE [LARGE SCALE GENOMIC DNA]</scope>
    <source>
        <strain evidence="7 8">DSM 28559</strain>
    </source>
</reference>
<evidence type="ECO:0000313" key="8">
    <source>
        <dbReference type="Proteomes" id="UP000295711"/>
    </source>
</evidence>
<evidence type="ECO:0000313" key="7">
    <source>
        <dbReference type="EMBL" id="TCO86254.1"/>
    </source>
</evidence>
<dbReference type="SUPFAM" id="SSF118010">
    <property type="entry name" value="TM1457-like"/>
    <property type="match status" value="1"/>
</dbReference>
<dbReference type="Proteomes" id="UP000295711">
    <property type="component" value="Unassembled WGS sequence"/>
</dbReference>
<dbReference type="Pfam" id="PF04327">
    <property type="entry name" value="Peptidase_Prp"/>
    <property type="match status" value="1"/>
</dbReference>
<keyword evidence="1" id="KW-0690">Ribosome biogenesis</keyword>
<name>A0A4R2LKW0_9FIRM</name>
<sequence>MIWVTVVRTKDNQIRSFQVSGHAEYAESGQDIVCSAVSALTITTINALSMYTSQVFETDADEESGCITVNFTEPLNHDGELLVNSMILGLRTIENEYNDEYIHVDFREV</sequence>
<evidence type="ECO:0000256" key="6">
    <source>
        <dbReference type="ARBA" id="ARBA00044538"/>
    </source>
</evidence>
<evidence type="ECO:0000256" key="2">
    <source>
        <dbReference type="ARBA" id="ARBA00022670"/>
    </source>
</evidence>
<organism evidence="7 8">
    <name type="scientific">Frisingicoccus caecimuris</name>
    <dbReference type="NCBI Taxonomy" id="1796636"/>
    <lineage>
        <taxon>Bacteria</taxon>
        <taxon>Bacillati</taxon>
        <taxon>Bacillota</taxon>
        <taxon>Clostridia</taxon>
        <taxon>Lachnospirales</taxon>
        <taxon>Lachnospiraceae</taxon>
        <taxon>Frisingicoccus</taxon>
    </lineage>
</organism>
<keyword evidence="3" id="KW-0378">Hydrolase</keyword>
<dbReference type="PANTHER" id="PTHR39178">
    <property type="entry name" value="HYPOTHETICAL RIBOSOME-ASSOCIATED PROTEIN"/>
    <property type="match status" value="1"/>
</dbReference>
<keyword evidence="8" id="KW-1185">Reference proteome</keyword>
<dbReference type="RefSeq" id="WP_132087069.1">
    <property type="nucleotide sequence ID" value="NZ_JANKAQ010000005.1"/>
</dbReference>
<keyword evidence="2" id="KW-0645">Protease</keyword>
<dbReference type="EMBL" id="SLXA01000001">
    <property type="protein sequence ID" value="TCO86254.1"/>
    <property type="molecule type" value="Genomic_DNA"/>
</dbReference>
<evidence type="ECO:0000256" key="1">
    <source>
        <dbReference type="ARBA" id="ARBA00022517"/>
    </source>
</evidence>
<dbReference type="GO" id="GO:0008234">
    <property type="term" value="F:cysteine-type peptidase activity"/>
    <property type="evidence" value="ECO:0007669"/>
    <property type="project" value="UniProtKB-KW"/>
</dbReference>
<comment type="similarity">
    <text evidence="5">Belongs to the Prp family.</text>
</comment>
<protein>
    <recommendedName>
        <fullName evidence="6">Ribosomal processing cysteine protease Prp</fullName>
    </recommendedName>
</protein>
<dbReference type="GO" id="GO:0042254">
    <property type="term" value="P:ribosome biogenesis"/>
    <property type="evidence" value="ECO:0007669"/>
    <property type="project" value="UniProtKB-KW"/>
</dbReference>
<dbReference type="GO" id="GO:0006508">
    <property type="term" value="P:proteolysis"/>
    <property type="evidence" value="ECO:0007669"/>
    <property type="project" value="UniProtKB-KW"/>
</dbReference>
<dbReference type="InterPro" id="IPR007422">
    <property type="entry name" value="Peptidase_Prp"/>
</dbReference>
<dbReference type="OrthoDB" id="48998at2"/>
<dbReference type="Gene3D" id="3.30.70.1490">
    <property type="entry name" value="Cysteine protease Prp"/>
    <property type="match status" value="1"/>
</dbReference>
<keyword evidence="4" id="KW-0788">Thiol protease</keyword>
<proteinExistence type="inferred from homology"/>
<dbReference type="PANTHER" id="PTHR39178:SF1">
    <property type="entry name" value="RIBOSOMAL-PROCESSING CYSTEINE PROTEASE PRP"/>
    <property type="match status" value="1"/>
</dbReference>